<dbReference type="Proteomes" id="UP001066276">
    <property type="component" value="Chromosome 1_1"/>
</dbReference>
<accession>A0AAV7WWY8</accession>
<protein>
    <submittedName>
        <fullName evidence="2">Uncharacterized protein</fullName>
    </submittedName>
</protein>
<sequence>MPWADAHLRYGSPGPGQSADTGTALPVPRSAPCSDPPGPEMAREGWVCGERPERSSGCLKVGYLIFDDDRGEPVALMHKRCLENAKRMRSITEYYYTVSLRVQYRQQAEPIRTVLVVSVRGELCTVLHGPDSGI</sequence>
<dbReference type="AlphaFoldDB" id="A0AAV7WWY8"/>
<dbReference type="EMBL" id="JANPWB010000001">
    <property type="protein sequence ID" value="KAJ1216968.1"/>
    <property type="molecule type" value="Genomic_DNA"/>
</dbReference>
<evidence type="ECO:0000256" key="1">
    <source>
        <dbReference type="SAM" id="MobiDB-lite"/>
    </source>
</evidence>
<evidence type="ECO:0000313" key="2">
    <source>
        <dbReference type="EMBL" id="KAJ1216968.1"/>
    </source>
</evidence>
<organism evidence="2 3">
    <name type="scientific">Pleurodeles waltl</name>
    <name type="common">Iberian ribbed newt</name>
    <dbReference type="NCBI Taxonomy" id="8319"/>
    <lineage>
        <taxon>Eukaryota</taxon>
        <taxon>Metazoa</taxon>
        <taxon>Chordata</taxon>
        <taxon>Craniata</taxon>
        <taxon>Vertebrata</taxon>
        <taxon>Euteleostomi</taxon>
        <taxon>Amphibia</taxon>
        <taxon>Batrachia</taxon>
        <taxon>Caudata</taxon>
        <taxon>Salamandroidea</taxon>
        <taxon>Salamandridae</taxon>
        <taxon>Pleurodelinae</taxon>
        <taxon>Pleurodeles</taxon>
    </lineage>
</organism>
<gene>
    <name evidence="2" type="ORF">NDU88_004566</name>
</gene>
<feature type="region of interest" description="Disordered" evidence="1">
    <location>
        <begin position="1"/>
        <end position="42"/>
    </location>
</feature>
<name>A0AAV7WWY8_PLEWA</name>
<reference evidence="2" key="1">
    <citation type="journal article" date="2022" name="bioRxiv">
        <title>Sequencing and chromosome-scale assembly of the giantPleurodeles waltlgenome.</title>
        <authorList>
            <person name="Brown T."/>
            <person name="Elewa A."/>
            <person name="Iarovenko S."/>
            <person name="Subramanian E."/>
            <person name="Araus A.J."/>
            <person name="Petzold A."/>
            <person name="Susuki M."/>
            <person name="Suzuki K.-i.T."/>
            <person name="Hayashi T."/>
            <person name="Toyoda A."/>
            <person name="Oliveira C."/>
            <person name="Osipova E."/>
            <person name="Leigh N.D."/>
            <person name="Simon A."/>
            <person name="Yun M.H."/>
        </authorList>
    </citation>
    <scope>NUCLEOTIDE SEQUENCE</scope>
    <source>
        <strain evidence="2">20211129_DDA</strain>
        <tissue evidence="2">Liver</tissue>
    </source>
</reference>
<proteinExistence type="predicted"/>
<evidence type="ECO:0000313" key="3">
    <source>
        <dbReference type="Proteomes" id="UP001066276"/>
    </source>
</evidence>
<keyword evidence="3" id="KW-1185">Reference proteome</keyword>
<comment type="caution">
    <text evidence="2">The sequence shown here is derived from an EMBL/GenBank/DDBJ whole genome shotgun (WGS) entry which is preliminary data.</text>
</comment>